<dbReference type="PRINTS" id="PR00038">
    <property type="entry name" value="HTHLUXR"/>
</dbReference>
<feature type="domain" description="Response regulatory" evidence="7">
    <location>
        <begin position="16"/>
        <end position="133"/>
    </location>
</feature>
<dbReference type="Proteomes" id="UP001162811">
    <property type="component" value="Unassembled WGS sequence"/>
</dbReference>
<dbReference type="InterPro" id="IPR011006">
    <property type="entry name" value="CheY-like_superfamily"/>
</dbReference>
<gene>
    <name evidence="8" type="ORF">NG900_20625</name>
</gene>
<evidence type="ECO:0000313" key="8">
    <source>
        <dbReference type="EMBL" id="MCO5400612.1"/>
    </source>
</evidence>
<dbReference type="PROSITE" id="PS50110">
    <property type="entry name" value="RESPONSE_REGULATORY"/>
    <property type="match status" value="1"/>
</dbReference>
<evidence type="ECO:0000259" key="7">
    <source>
        <dbReference type="PROSITE" id="PS50110"/>
    </source>
</evidence>
<dbReference type="RefSeq" id="WP_252683223.1">
    <property type="nucleotide sequence ID" value="NZ_JAMXHT010000007.1"/>
</dbReference>
<name>A0ABT1AQ83_9RALS</name>
<comment type="caution">
    <text evidence="8">The sequence shown here is derived from an EMBL/GenBank/DDBJ whole genome shotgun (WGS) entry which is preliminary data.</text>
</comment>
<dbReference type="Gene3D" id="1.10.10.10">
    <property type="entry name" value="Winged helix-like DNA-binding domain superfamily/Winged helix DNA-binding domain"/>
    <property type="match status" value="1"/>
</dbReference>
<dbReference type="PANTHER" id="PTHR43214">
    <property type="entry name" value="TWO-COMPONENT RESPONSE REGULATOR"/>
    <property type="match status" value="1"/>
</dbReference>
<reference evidence="8" key="1">
    <citation type="submission" date="2022-06" db="EMBL/GenBank/DDBJ databases">
        <authorList>
            <person name="Lu C.-H."/>
        </authorList>
    </citation>
    <scope>NUCLEOTIDE SEQUENCE</scope>
    <source>
        <strain evidence="8">21MJYT02-11</strain>
    </source>
</reference>
<feature type="modified residue" description="4-aspartylphosphate" evidence="5">
    <location>
        <position position="68"/>
    </location>
</feature>
<evidence type="ECO:0000256" key="4">
    <source>
        <dbReference type="ARBA" id="ARBA00023163"/>
    </source>
</evidence>
<keyword evidence="3" id="KW-0238">DNA-binding</keyword>
<sequence length="235" mass="25408">MTHPDPNPDDSLLPGPMLIVEDDPLMQARLRDLLMSLGYTHEALLFASSIAQARGLLDEQPVAMALVDVGLPDGNGIDLIRVLHQRDSTLPILVISTWNTEQVVVTALQAGATGYLLKERDDAEISMSIRSALRGGAPIDPFVAKRILELIGTGGTLLANQQPSAPRDHVASPLSGREIEILSLVSKGLTNREIADVLSLSKLTVGCHIRNIYKKLAVNSRTQAIFEARSNGWLP</sequence>
<dbReference type="PROSITE" id="PS00622">
    <property type="entry name" value="HTH_LUXR_1"/>
    <property type="match status" value="1"/>
</dbReference>
<evidence type="ECO:0000256" key="3">
    <source>
        <dbReference type="ARBA" id="ARBA00023125"/>
    </source>
</evidence>
<dbReference type="CDD" id="cd06170">
    <property type="entry name" value="LuxR_C_like"/>
    <property type="match status" value="1"/>
</dbReference>
<dbReference type="PANTHER" id="PTHR43214:SF41">
    <property type="entry name" value="NITRATE_NITRITE RESPONSE REGULATOR PROTEIN NARP"/>
    <property type="match status" value="1"/>
</dbReference>
<dbReference type="InterPro" id="IPR036388">
    <property type="entry name" value="WH-like_DNA-bd_sf"/>
</dbReference>
<dbReference type="PROSITE" id="PS50043">
    <property type="entry name" value="HTH_LUXR_2"/>
    <property type="match status" value="1"/>
</dbReference>
<proteinExistence type="predicted"/>
<feature type="domain" description="HTH luxR-type" evidence="6">
    <location>
        <begin position="167"/>
        <end position="232"/>
    </location>
</feature>
<dbReference type="Pfam" id="PF00196">
    <property type="entry name" value="GerE"/>
    <property type="match status" value="1"/>
</dbReference>
<dbReference type="SMART" id="SM00448">
    <property type="entry name" value="REC"/>
    <property type="match status" value="1"/>
</dbReference>
<keyword evidence="2" id="KW-0805">Transcription regulation</keyword>
<keyword evidence="4" id="KW-0804">Transcription</keyword>
<evidence type="ECO:0000313" key="9">
    <source>
        <dbReference type="Proteomes" id="UP001162811"/>
    </source>
</evidence>
<dbReference type="InterPro" id="IPR000792">
    <property type="entry name" value="Tscrpt_reg_LuxR_C"/>
</dbReference>
<evidence type="ECO:0000259" key="6">
    <source>
        <dbReference type="PROSITE" id="PS50043"/>
    </source>
</evidence>
<evidence type="ECO:0000256" key="1">
    <source>
        <dbReference type="ARBA" id="ARBA00022553"/>
    </source>
</evidence>
<keyword evidence="1 5" id="KW-0597">Phosphoprotein</keyword>
<dbReference type="EMBL" id="JAMXHT010000007">
    <property type="protein sequence ID" value="MCO5400612.1"/>
    <property type="molecule type" value="Genomic_DNA"/>
</dbReference>
<protein>
    <submittedName>
        <fullName evidence="8">Response regulator transcription factor</fullName>
    </submittedName>
</protein>
<dbReference type="InterPro" id="IPR001789">
    <property type="entry name" value="Sig_transdc_resp-reg_receiver"/>
</dbReference>
<evidence type="ECO:0000256" key="2">
    <source>
        <dbReference type="ARBA" id="ARBA00023015"/>
    </source>
</evidence>
<reference evidence="8" key="2">
    <citation type="journal article" date="2023" name="Front. Microbiol.">
        <title>Ralstonia chuxiongensis sp. nov., Ralstonia mojiangensis sp. nov., and Ralstonia soli sp. nov., isolated from tobacco fields, are three novel species in the family Burkholderiaceae.</title>
        <authorList>
            <person name="Lu C.H."/>
            <person name="Zhang Y.Y."/>
            <person name="Jiang N."/>
            <person name="Chen W."/>
            <person name="Shao X."/>
            <person name="Zhao Z.M."/>
            <person name="Lu W.L."/>
            <person name="Hu X."/>
            <person name="Xi Y.X."/>
            <person name="Zou S.Y."/>
            <person name="Wei Q.J."/>
            <person name="Lin Z.L."/>
            <person name="Gong L."/>
            <person name="Gai X.T."/>
            <person name="Zhang L.Q."/>
            <person name="Li J.Y."/>
            <person name="Jin Y."/>
            <person name="Xia Z.Y."/>
        </authorList>
    </citation>
    <scope>NUCLEOTIDE SEQUENCE</scope>
    <source>
        <strain evidence="8">21MJYT02-11</strain>
    </source>
</reference>
<keyword evidence="9" id="KW-1185">Reference proteome</keyword>
<dbReference type="SMART" id="SM00421">
    <property type="entry name" value="HTH_LUXR"/>
    <property type="match status" value="1"/>
</dbReference>
<accession>A0ABT1AQ83</accession>
<dbReference type="CDD" id="cd17535">
    <property type="entry name" value="REC_NarL-like"/>
    <property type="match status" value="1"/>
</dbReference>
<dbReference type="Pfam" id="PF00072">
    <property type="entry name" value="Response_reg"/>
    <property type="match status" value="1"/>
</dbReference>
<dbReference type="SUPFAM" id="SSF46894">
    <property type="entry name" value="C-terminal effector domain of the bipartite response regulators"/>
    <property type="match status" value="1"/>
</dbReference>
<evidence type="ECO:0000256" key="5">
    <source>
        <dbReference type="PROSITE-ProRule" id="PRU00169"/>
    </source>
</evidence>
<dbReference type="InterPro" id="IPR016032">
    <property type="entry name" value="Sig_transdc_resp-reg_C-effctor"/>
</dbReference>
<dbReference type="InterPro" id="IPR039420">
    <property type="entry name" value="WalR-like"/>
</dbReference>
<dbReference type="Gene3D" id="3.40.50.2300">
    <property type="match status" value="1"/>
</dbReference>
<organism evidence="8 9">
    <name type="scientific">Ralstonia soli</name>
    <dbReference type="NCBI Taxonomy" id="2953896"/>
    <lineage>
        <taxon>Bacteria</taxon>
        <taxon>Pseudomonadati</taxon>
        <taxon>Pseudomonadota</taxon>
        <taxon>Betaproteobacteria</taxon>
        <taxon>Burkholderiales</taxon>
        <taxon>Burkholderiaceae</taxon>
        <taxon>Ralstonia</taxon>
    </lineage>
</organism>
<dbReference type="SUPFAM" id="SSF52172">
    <property type="entry name" value="CheY-like"/>
    <property type="match status" value="1"/>
</dbReference>
<dbReference type="InterPro" id="IPR058245">
    <property type="entry name" value="NreC/VraR/RcsB-like_REC"/>
</dbReference>